<gene>
    <name evidence="6" type="ORF">F8M49_16260</name>
</gene>
<dbReference type="InterPro" id="IPR036271">
    <property type="entry name" value="Tet_transcr_reg_TetR-rel_C_sf"/>
</dbReference>
<dbReference type="InterPro" id="IPR050109">
    <property type="entry name" value="HTH-type_TetR-like_transc_reg"/>
</dbReference>
<accession>A0ABU3WRD7</accession>
<name>A0ABU3WRD7_9NOCA</name>
<dbReference type="Pfam" id="PF00440">
    <property type="entry name" value="TetR_N"/>
    <property type="match status" value="1"/>
</dbReference>
<dbReference type="PROSITE" id="PS01081">
    <property type="entry name" value="HTH_TETR_1"/>
    <property type="match status" value="1"/>
</dbReference>
<evidence type="ECO:0000256" key="4">
    <source>
        <dbReference type="PROSITE-ProRule" id="PRU00335"/>
    </source>
</evidence>
<dbReference type="Proteomes" id="UP001275440">
    <property type="component" value="Unassembled WGS sequence"/>
</dbReference>
<proteinExistence type="predicted"/>
<dbReference type="EMBL" id="WBMO01000001">
    <property type="protein sequence ID" value="MDV2476493.1"/>
    <property type="molecule type" value="Genomic_DNA"/>
</dbReference>
<dbReference type="Gene3D" id="1.10.357.10">
    <property type="entry name" value="Tetracycline Repressor, domain 2"/>
    <property type="match status" value="1"/>
</dbReference>
<feature type="DNA-binding region" description="H-T-H motif" evidence="4">
    <location>
        <begin position="31"/>
        <end position="50"/>
    </location>
</feature>
<protein>
    <submittedName>
        <fullName evidence="6">TetR/AcrR family transcriptional regulator</fullName>
    </submittedName>
</protein>
<keyword evidence="2 4" id="KW-0238">DNA-binding</keyword>
<keyword evidence="3" id="KW-0804">Transcription</keyword>
<dbReference type="NCBIfam" id="NF041196">
    <property type="entry name" value="ScbR_bind_reg"/>
    <property type="match status" value="1"/>
</dbReference>
<dbReference type="PRINTS" id="PR00455">
    <property type="entry name" value="HTHTETR"/>
</dbReference>
<evidence type="ECO:0000256" key="2">
    <source>
        <dbReference type="ARBA" id="ARBA00023125"/>
    </source>
</evidence>
<dbReference type="PROSITE" id="PS50977">
    <property type="entry name" value="HTH_TETR_2"/>
    <property type="match status" value="1"/>
</dbReference>
<dbReference type="PANTHER" id="PTHR30055">
    <property type="entry name" value="HTH-TYPE TRANSCRIPTIONAL REGULATOR RUTR"/>
    <property type="match status" value="1"/>
</dbReference>
<dbReference type="Pfam" id="PF21935">
    <property type="entry name" value="TetR_C_45"/>
    <property type="match status" value="1"/>
</dbReference>
<evidence type="ECO:0000259" key="5">
    <source>
        <dbReference type="PROSITE" id="PS50977"/>
    </source>
</evidence>
<evidence type="ECO:0000313" key="6">
    <source>
        <dbReference type="EMBL" id="MDV2476493.1"/>
    </source>
</evidence>
<feature type="domain" description="HTH tetR-type" evidence="5">
    <location>
        <begin position="8"/>
        <end position="68"/>
    </location>
</feature>
<organism evidence="6 7">
    <name type="scientific">Rhodococcus zopfii</name>
    <dbReference type="NCBI Taxonomy" id="43772"/>
    <lineage>
        <taxon>Bacteria</taxon>
        <taxon>Bacillati</taxon>
        <taxon>Actinomycetota</taxon>
        <taxon>Actinomycetes</taxon>
        <taxon>Mycobacteriales</taxon>
        <taxon>Nocardiaceae</taxon>
        <taxon>Rhodococcus</taxon>
    </lineage>
</organism>
<keyword evidence="7" id="KW-1185">Reference proteome</keyword>
<sequence length="211" mass="23304">MARQVRAEATRESVLRGAAEVFVRLGYANASLSEIIDESGVTKGALYFHFGSKEELARGVIDAGFVRSSEAGLAKIDERTPALETMIELSVLSVDLSRSDPVVRAMFRLVLEIGDYRGSGENLFELWLGSLQQLAHRAREEGDLSPDFDPDAAGLLVLQMVTGARTVAAGLGRRERSIEHIELMWANLLPALVPESKVEYFRQFAARRLRV</sequence>
<reference evidence="6 7" key="1">
    <citation type="submission" date="2019-10" db="EMBL/GenBank/DDBJ databases">
        <title>Draft Genome Assembly of Rhodococcus zopfii DSM44189.</title>
        <authorList>
            <person name="Sutton J.M."/>
            <person name="Akob D.M."/>
            <person name="Bushman T.J."/>
        </authorList>
    </citation>
    <scope>NUCLEOTIDE SEQUENCE [LARGE SCALE GENOMIC DNA]</scope>
    <source>
        <strain evidence="6 7">DSM 44189</strain>
    </source>
</reference>
<dbReference type="InterPro" id="IPR023772">
    <property type="entry name" value="DNA-bd_HTH_TetR-type_CS"/>
</dbReference>
<dbReference type="InterPro" id="IPR047923">
    <property type="entry name" value="ArpA-like"/>
</dbReference>
<comment type="caution">
    <text evidence="6">The sequence shown here is derived from an EMBL/GenBank/DDBJ whole genome shotgun (WGS) entry which is preliminary data.</text>
</comment>
<evidence type="ECO:0000256" key="3">
    <source>
        <dbReference type="ARBA" id="ARBA00023163"/>
    </source>
</evidence>
<dbReference type="RefSeq" id="WP_072812336.1">
    <property type="nucleotide sequence ID" value="NZ_JAHWLX010000124.1"/>
</dbReference>
<dbReference type="SUPFAM" id="SSF46689">
    <property type="entry name" value="Homeodomain-like"/>
    <property type="match status" value="1"/>
</dbReference>
<dbReference type="PANTHER" id="PTHR30055:SF234">
    <property type="entry name" value="HTH-TYPE TRANSCRIPTIONAL REGULATOR BETI"/>
    <property type="match status" value="1"/>
</dbReference>
<dbReference type="InterPro" id="IPR009057">
    <property type="entry name" value="Homeodomain-like_sf"/>
</dbReference>
<dbReference type="InterPro" id="IPR001647">
    <property type="entry name" value="HTH_TetR"/>
</dbReference>
<keyword evidence="1" id="KW-0805">Transcription regulation</keyword>
<evidence type="ECO:0000256" key="1">
    <source>
        <dbReference type="ARBA" id="ARBA00023015"/>
    </source>
</evidence>
<dbReference type="InterPro" id="IPR054126">
    <property type="entry name" value="CprB_TetR_C"/>
</dbReference>
<dbReference type="SUPFAM" id="SSF48498">
    <property type="entry name" value="Tetracyclin repressor-like, C-terminal domain"/>
    <property type="match status" value="1"/>
</dbReference>
<evidence type="ECO:0000313" key="7">
    <source>
        <dbReference type="Proteomes" id="UP001275440"/>
    </source>
</evidence>